<dbReference type="GO" id="GO:0003677">
    <property type="term" value="F:DNA binding"/>
    <property type="evidence" value="ECO:0007669"/>
    <property type="project" value="UniProtKB-UniRule"/>
</dbReference>
<evidence type="ECO:0000256" key="10">
    <source>
        <dbReference type="ARBA" id="ARBA00023306"/>
    </source>
</evidence>
<dbReference type="InterPro" id="IPR004107">
    <property type="entry name" value="Integrase_SAM-like_N"/>
</dbReference>
<dbReference type="PROSITE" id="PS51898">
    <property type="entry name" value="TYR_RECOMBINASE"/>
    <property type="match status" value="1"/>
</dbReference>
<proteinExistence type="inferred from homology"/>
<dbReference type="GO" id="GO:0006313">
    <property type="term" value="P:DNA transposition"/>
    <property type="evidence" value="ECO:0007669"/>
    <property type="project" value="UniProtKB-UniRule"/>
</dbReference>
<feature type="active site" evidence="11">
    <location>
        <position position="244"/>
    </location>
</feature>
<comment type="subunit">
    <text evidence="11">Forms a cyclic heterotetrameric complex composed of two molecules of XerC and two molecules of XerD.</text>
</comment>
<feature type="active site" evidence="11">
    <location>
        <position position="267"/>
    </location>
</feature>
<dbReference type="AlphaFoldDB" id="A0A3N5BJL6"/>
<dbReference type="EMBL" id="RKRK01000002">
    <property type="protein sequence ID" value="RPF58054.1"/>
    <property type="molecule type" value="Genomic_DNA"/>
</dbReference>
<evidence type="ECO:0000313" key="14">
    <source>
        <dbReference type="EMBL" id="RPF58054.1"/>
    </source>
</evidence>
<dbReference type="RefSeq" id="WP_123807540.1">
    <property type="nucleotide sequence ID" value="NZ_RKRK01000002.1"/>
</dbReference>
<evidence type="ECO:0000256" key="4">
    <source>
        <dbReference type="ARBA" id="ARBA00022490"/>
    </source>
</evidence>
<evidence type="ECO:0000313" key="15">
    <source>
        <dbReference type="Proteomes" id="UP000277108"/>
    </source>
</evidence>
<keyword evidence="7 11" id="KW-0229">DNA integration</keyword>
<dbReference type="Gene3D" id="1.10.443.10">
    <property type="entry name" value="Intergrase catalytic core"/>
    <property type="match status" value="1"/>
</dbReference>
<keyword evidence="10 11" id="KW-0131">Cell cycle</keyword>
<keyword evidence="9 11" id="KW-0233">DNA recombination</keyword>
<evidence type="ECO:0000256" key="11">
    <source>
        <dbReference type="HAMAP-Rule" id="MF_01807"/>
    </source>
</evidence>
<comment type="similarity">
    <text evidence="2 11">Belongs to the 'phage' integrase family. XerD subfamily.</text>
</comment>
<dbReference type="GO" id="GO:0009037">
    <property type="term" value="F:tyrosine-based site-specific recombinase activity"/>
    <property type="evidence" value="ECO:0007669"/>
    <property type="project" value="UniProtKB-UniRule"/>
</dbReference>
<evidence type="ECO:0000256" key="8">
    <source>
        <dbReference type="ARBA" id="ARBA00023125"/>
    </source>
</evidence>
<dbReference type="Gene3D" id="1.10.150.130">
    <property type="match status" value="1"/>
</dbReference>
<dbReference type="NCBIfam" id="NF001399">
    <property type="entry name" value="PRK00283.1"/>
    <property type="match status" value="1"/>
</dbReference>
<dbReference type="HAMAP" id="MF_01808">
    <property type="entry name" value="Recomb_XerC_XerD"/>
    <property type="match status" value="1"/>
</dbReference>
<dbReference type="OrthoDB" id="9801717at2"/>
<feature type="active site" description="O-(3'-phospho-DNA)-tyrosine intermediate" evidence="11">
    <location>
        <position position="276"/>
    </location>
</feature>
<dbReference type="Proteomes" id="UP000277108">
    <property type="component" value="Unassembled WGS sequence"/>
</dbReference>
<dbReference type="InterPro" id="IPR023009">
    <property type="entry name" value="Tyrosine_recombinase_XerC/XerD"/>
</dbReference>
<dbReference type="GO" id="GO:0007059">
    <property type="term" value="P:chromosome segregation"/>
    <property type="evidence" value="ECO:0007669"/>
    <property type="project" value="UniProtKB-UniRule"/>
</dbReference>
<accession>A0A3N5BJL6</accession>
<dbReference type="InterPro" id="IPR011932">
    <property type="entry name" value="Recomb_XerD"/>
</dbReference>
<feature type="domain" description="Core-binding (CB)" evidence="13">
    <location>
        <begin position="1"/>
        <end position="86"/>
    </location>
</feature>
<dbReference type="GO" id="GO:0051301">
    <property type="term" value="P:cell division"/>
    <property type="evidence" value="ECO:0007669"/>
    <property type="project" value="UniProtKB-KW"/>
</dbReference>
<dbReference type="PANTHER" id="PTHR30349:SF81">
    <property type="entry name" value="TYROSINE RECOMBINASE XERC"/>
    <property type="match status" value="1"/>
</dbReference>
<dbReference type="HAMAP" id="MF_01807">
    <property type="entry name" value="Recomb_XerD"/>
    <property type="match status" value="1"/>
</dbReference>
<gene>
    <name evidence="11" type="primary">xerD</name>
    <name evidence="14" type="ORF">EDD62_0692</name>
</gene>
<feature type="active site" evidence="11">
    <location>
        <position position="147"/>
    </location>
</feature>
<evidence type="ECO:0000256" key="5">
    <source>
        <dbReference type="ARBA" id="ARBA00022618"/>
    </source>
</evidence>
<dbReference type="PROSITE" id="PS51900">
    <property type="entry name" value="CB"/>
    <property type="match status" value="1"/>
</dbReference>
<comment type="subcellular location">
    <subcellularLocation>
        <location evidence="1 11">Cytoplasm</location>
    </subcellularLocation>
</comment>
<comment type="caution">
    <text evidence="14">The sequence shown here is derived from an EMBL/GenBank/DDBJ whole genome shotgun (WGS) entry which is preliminary data.</text>
</comment>
<dbReference type="Pfam" id="PF02899">
    <property type="entry name" value="Phage_int_SAM_1"/>
    <property type="match status" value="1"/>
</dbReference>
<evidence type="ECO:0000256" key="6">
    <source>
        <dbReference type="ARBA" id="ARBA00022829"/>
    </source>
</evidence>
<reference evidence="14 15" key="1">
    <citation type="submission" date="2018-11" db="EMBL/GenBank/DDBJ databases">
        <title>Genomic Encyclopedia of Type Strains, Phase IV (KMG-IV): sequencing the most valuable type-strain genomes for metagenomic binning, comparative biology and taxonomic classification.</title>
        <authorList>
            <person name="Goeker M."/>
        </authorList>
    </citation>
    <scope>NUCLEOTIDE SEQUENCE [LARGE SCALE GENOMIC DNA]</scope>
    <source>
        <strain evidence="14 15">DSM 29158</strain>
    </source>
</reference>
<dbReference type="InterPro" id="IPR044068">
    <property type="entry name" value="CB"/>
</dbReference>
<keyword evidence="5 11" id="KW-0132">Cell division</keyword>
<sequence>MNYQTIDEYLDFVRLEKGLSHNTRQAYRLDLVQYIDYMKEHNISDLNGIVPPMIQQYIRTLNETGKSSKSIARLISTLKGYHQFLIREQYMTKDPTILIKPPKTKSSLPDVLTIEEINRLLDFKSGDKPIDCRNKVMLELLYGCGIRVSELISLNLSDIHLSMGFIHVTGKGNKERIVPLNQTCIDILSDYINLFRTDLDHNNSNTLILNYRGQMISRQTVWKVLKTRAIEANINKTISPHTLRHSFATHLLENGADLRSVQELLGHSDISTTQIYTHINSKQIRDIYNQYHPRAKK</sequence>
<dbReference type="CDD" id="cd00798">
    <property type="entry name" value="INT_XerDC_C"/>
    <property type="match status" value="1"/>
</dbReference>
<dbReference type="InterPro" id="IPR050090">
    <property type="entry name" value="Tyrosine_recombinase_XerCD"/>
</dbReference>
<dbReference type="InterPro" id="IPR010998">
    <property type="entry name" value="Integrase_recombinase_N"/>
</dbReference>
<evidence type="ECO:0000256" key="3">
    <source>
        <dbReference type="ARBA" id="ARBA00015810"/>
    </source>
</evidence>
<evidence type="ECO:0000256" key="9">
    <source>
        <dbReference type="ARBA" id="ARBA00023172"/>
    </source>
</evidence>
<evidence type="ECO:0000256" key="7">
    <source>
        <dbReference type="ARBA" id="ARBA00022908"/>
    </source>
</evidence>
<evidence type="ECO:0000256" key="2">
    <source>
        <dbReference type="ARBA" id="ARBA00010450"/>
    </source>
</evidence>
<evidence type="ECO:0000256" key="1">
    <source>
        <dbReference type="ARBA" id="ARBA00004496"/>
    </source>
</evidence>
<evidence type="ECO:0000259" key="12">
    <source>
        <dbReference type="PROSITE" id="PS51898"/>
    </source>
</evidence>
<evidence type="ECO:0000259" key="13">
    <source>
        <dbReference type="PROSITE" id="PS51900"/>
    </source>
</evidence>
<feature type="domain" description="Tyr recombinase" evidence="12">
    <location>
        <begin position="107"/>
        <end position="289"/>
    </location>
</feature>
<dbReference type="InterPro" id="IPR011010">
    <property type="entry name" value="DNA_brk_join_enz"/>
</dbReference>
<keyword evidence="6 11" id="KW-0159">Chromosome partition</keyword>
<dbReference type="InterPro" id="IPR002104">
    <property type="entry name" value="Integrase_catalytic"/>
</dbReference>
<dbReference type="NCBIfam" id="NF040815">
    <property type="entry name" value="recomb_XerA_Arch"/>
    <property type="match status" value="1"/>
</dbReference>
<comment type="function">
    <text evidence="11">Site-specific tyrosine recombinase, which acts by catalyzing the cutting and rejoining of the recombining DNA molecules. The XerC-XerD complex is essential to convert dimers of the bacterial chromosome into monomers to permit their segregation at cell division. It also contributes to the segregational stability of plasmids.</text>
</comment>
<protein>
    <recommendedName>
        <fullName evidence="3 11">Tyrosine recombinase XerD</fullName>
    </recommendedName>
</protein>
<feature type="active site" evidence="11">
    <location>
        <position position="171"/>
    </location>
</feature>
<keyword evidence="4 11" id="KW-0963">Cytoplasm</keyword>
<feature type="active site" evidence="11">
    <location>
        <position position="241"/>
    </location>
</feature>
<dbReference type="InterPro" id="IPR013762">
    <property type="entry name" value="Integrase-like_cat_sf"/>
</dbReference>
<dbReference type="PANTHER" id="PTHR30349">
    <property type="entry name" value="PHAGE INTEGRASE-RELATED"/>
    <property type="match status" value="1"/>
</dbReference>
<dbReference type="Pfam" id="PF00589">
    <property type="entry name" value="Phage_integrase"/>
    <property type="match status" value="1"/>
</dbReference>
<dbReference type="SUPFAM" id="SSF56349">
    <property type="entry name" value="DNA breaking-rejoining enzymes"/>
    <property type="match status" value="1"/>
</dbReference>
<keyword evidence="8 11" id="KW-0238">DNA-binding</keyword>
<keyword evidence="15" id="KW-1185">Reference proteome</keyword>
<dbReference type="NCBIfam" id="TIGR02225">
    <property type="entry name" value="recomb_XerD"/>
    <property type="match status" value="1"/>
</dbReference>
<organism evidence="14 15">
    <name type="scientific">Abyssicoccus albus</name>
    <dbReference type="NCBI Taxonomy" id="1817405"/>
    <lineage>
        <taxon>Bacteria</taxon>
        <taxon>Bacillati</taxon>
        <taxon>Bacillota</taxon>
        <taxon>Bacilli</taxon>
        <taxon>Bacillales</taxon>
        <taxon>Abyssicoccaceae</taxon>
    </lineage>
</organism>
<name>A0A3N5BJL6_9BACL</name>
<dbReference type="GO" id="GO:0005737">
    <property type="term" value="C:cytoplasm"/>
    <property type="evidence" value="ECO:0007669"/>
    <property type="project" value="UniProtKB-SubCell"/>
</dbReference>